<keyword evidence="12" id="KW-1185">Reference proteome</keyword>
<dbReference type="EMBL" id="MPUK01000013">
    <property type="protein sequence ID" value="ONH65099.1"/>
    <property type="molecule type" value="Genomic_DNA"/>
</dbReference>
<dbReference type="InterPro" id="IPR027417">
    <property type="entry name" value="P-loop_NTPase"/>
</dbReference>
<dbReference type="GO" id="GO:0000724">
    <property type="term" value="P:double-strand break repair via homologous recombination"/>
    <property type="evidence" value="ECO:0007669"/>
    <property type="project" value="TreeGrafter"/>
</dbReference>
<dbReference type="InterPro" id="IPR038718">
    <property type="entry name" value="SNF2-like_sf"/>
</dbReference>
<feature type="domain" description="Helicase ATP-binding" evidence="9">
    <location>
        <begin position="426"/>
        <end position="634"/>
    </location>
</feature>
<keyword evidence="7" id="KW-0067">ATP-binding</keyword>
<dbReference type="Pfam" id="PF00176">
    <property type="entry name" value="SNF2-rel_dom"/>
    <property type="match status" value="1"/>
</dbReference>
<feature type="domain" description="Helicase C-terminal" evidence="10">
    <location>
        <begin position="783"/>
        <end position="946"/>
    </location>
</feature>
<dbReference type="GO" id="GO:0004386">
    <property type="term" value="F:helicase activity"/>
    <property type="evidence" value="ECO:0007669"/>
    <property type="project" value="UniProtKB-KW"/>
</dbReference>
<dbReference type="VEuPathDB" id="FungiDB:BON22_5044"/>
<dbReference type="SUPFAM" id="SSF57850">
    <property type="entry name" value="RING/U-box"/>
    <property type="match status" value="1"/>
</dbReference>
<dbReference type="GO" id="GO:0008270">
    <property type="term" value="F:zinc ion binding"/>
    <property type="evidence" value="ECO:0007669"/>
    <property type="project" value="UniProtKB-KW"/>
</dbReference>
<evidence type="ECO:0000256" key="1">
    <source>
        <dbReference type="ARBA" id="ARBA00007025"/>
    </source>
</evidence>
<evidence type="ECO:0000256" key="4">
    <source>
        <dbReference type="ARBA" id="ARBA00022771"/>
    </source>
</evidence>
<gene>
    <name evidence="11" type="ORF">BON22_5044</name>
</gene>
<protein>
    <submittedName>
        <fullName evidence="11">ATP-dependent helicase ULS1</fullName>
    </submittedName>
</protein>
<keyword evidence="3" id="KW-0547">Nucleotide-binding</keyword>
<evidence type="ECO:0000256" key="7">
    <source>
        <dbReference type="ARBA" id="ARBA00022840"/>
    </source>
</evidence>
<dbReference type="PROSITE" id="PS51192">
    <property type="entry name" value="HELICASE_ATP_BIND_1"/>
    <property type="match status" value="1"/>
</dbReference>
<dbReference type="InterPro" id="IPR000330">
    <property type="entry name" value="SNF2_N"/>
</dbReference>
<dbReference type="SMART" id="SM00487">
    <property type="entry name" value="DEXDc"/>
    <property type="match status" value="1"/>
</dbReference>
<evidence type="ECO:0000256" key="5">
    <source>
        <dbReference type="ARBA" id="ARBA00022801"/>
    </source>
</evidence>
<dbReference type="InterPro" id="IPR017907">
    <property type="entry name" value="Znf_RING_CS"/>
</dbReference>
<dbReference type="PANTHER" id="PTHR45626:SF16">
    <property type="entry name" value="ATP-DEPENDENT HELICASE ULS1"/>
    <property type="match status" value="1"/>
</dbReference>
<dbReference type="SMART" id="SM00490">
    <property type="entry name" value="HELICc"/>
    <property type="match status" value="1"/>
</dbReference>
<dbReference type="SUPFAM" id="SSF52540">
    <property type="entry name" value="P-loop containing nucleoside triphosphate hydrolases"/>
    <property type="match status" value="2"/>
</dbReference>
<name>A0A1V2KZL6_CYBFA</name>
<dbReference type="PROSITE" id="PS51194">
    <property type="entry name" value="HELICASE_CTER"/>
    <property type="match status" value="1"/>
</dbReference>
<dbReference type="Pfam" id="PF00271">
    <property type="entry name" value="Helicase_C"/>
    <property type="match status" value="1"/>
</dbReference>
<dbReference type="GO" id="GO:0016787">
    <property type="term" value="F:hydrolase activity"/>
    <property type="evidence" value="ECO:0007669"/>
    <property type="project" value="UniProtKB-KW"/>
</dbReference>
<dbReference type="InterPro" id="IPR049730">
    <property type="entry name" value="SNF2/RAD54-like_C"/>
</dbReference>
<evidence type="ECO:0000313" key="11">
    <source>
        <dbReference type="EMBL" id="ONH65099.1"/>
    </source>
</evidence>
<dbReference type="CDD" id="cd18008">
    <property type="entry name" value="DEXDc_SHPRH-like"/>
    <property type="match status" value="1"/>
</dbReference>
<dbReference type="Gene3D" id="3.40.50.300">
    <property type="entry name" value="P-loop containing nucleotide triphosphate hydrolases"/>
    <property type="match status" value="1"/>
</dbReference>
<keyword evidence="4" id="KW-0863">Zinc-finger</keyword>
<evidence type="ECO:0000259" key="9">
    <source>
        <dbReference type="PROSITE" id="PS51192"/>
    </source>
</evidence>
<dbReference type="GO" id="GO:0005524">
    <property type="term" value="F:ATP binding"/>
    <property type="evidence" value="ECO:0007669"/>
    <property type="project" value="UniProtKB-KW"/>
</dbReference>
<comment type="similarity">
    <text evidence="1">Belongs to the SNF2/RAD54 helicase family.</text>
</comment>
<dbReference type="InterPro" id="IPR013083">
    <property type="entry name" value="Znf_RING/FYVE/PHD"/>
</dbReference>
<keyword evidence="5" id="KW-0378">Hydrolase</keyword>
<dbReference type="AlphaFoldDB" id="A0A1V2KZL6"/>
<sequence length="953" mass="109067">MEPPTKRFRSQDAVIDLTAGDSDSSDDDIIITGYRELNHNPRVQYSQPAVPTFNDHSHHSVPTAAINNVSSAATTDVKPRFSPLEPSFPLQYGQSSQASTSSGNQFADMVAGATNGLYPNQSSPLPTQIKPKQESGEQAELSFSKDGVKQEAEVQVLNNGYVALNGRFYKSSAEVASREAELKQRISKYQQGLEVLSARKKSRPAHLTDLKTKKDSLLRMGIPEDSKRVQDITNEMKSLSEQNRKHTAKEQTFRAGIQKTRAKLEQFINNEMPYLLKVLRAREEQNKQQQLAAQRRKEAVRVKQQHELIERRRALETERDRLLANGTPGTGLGYALNRLQNYITGRVETDHMRLIRELREREEQRVAALQNPTMLNAYNTDDLKHLLESVKRQEEEDVEGEANTPDELMVSLLRHQRIGLKWLEDAEDDKKKRGGILADAMGLGKTLQMIALMVSHRADKNEEDEAIDYGKTNLIVTPVSLMKQWQGEFETRVKSSAGIRILMYHSMSARKFTWDQMKEYDVVLVSYGTLSSELGKHCKIPGLDDDELKLKSPPNLIKINQMKTENDYVSPFFSNDSKFYRIVLDEAQQIKNKSTKVSISAASLKGFYKWCLSGTPMQNNINELYPLLRFVGIRPYNDEGRFRAEISSRLDHNNKNYDEWDRDDAIKNLLSYLFGGELTDEQRVLFYPCGHSICKDCLDTYFEKFQDGGDQNVRVAACTACRLQVKENAVIEYDVFDKHVNKHQSLEMLRIVHDEKVKKQRDISEKLNSLNIDDLEYSSKIASTIELLKKIWEKTPDDKVIIFSNFTSFFFILSKFLKRAGIDPLQYLGSMNANARDDVVREFYRDDNKKLMLISLKAGNAGLTLTCANHVIIMDPFWNPYVEYQAQDRCHRIGQQKPVTVYRMLIKNTVEDRILDLQERKRSLIESALDPSGMKEASRLSREDIARLFNINL</sequence>
<dbReference type="Gene3D" id="3.40.50.10810">
    <property type="entry name" value="Tandem AAA-ATPase domain"/>
    <property type="match status" value="1"/>
</dbReference>
<organism evidence="11 12">
    <name type="scientific">Cyberlindnera fabianii</name>
    <name type="common">Yeast</name>
    <name type="synonym">Hansenula fabianii</name>
    <dbReference type="NCBI Taxonomy" id="36022"/>
    <lineage>
        <taxon>Eukaryota</taxon>
        <taxon>Fungi</taxon>
        <taxon>Dikarya</taxon>
        <taxon>Ascomycota</taxon>
        <taxon>Saccharomycotina</taxon>
        <taxon>Saccharomycetes</taxon>
        <taxon>Phaffomycetales</taxon>
        <taxon>Phaffomycetaceae</taxon>
        <taxon>Cyberlindnera</taxon>
    </lineage>
</organism>
<dbReference type="Proteomes" id="UP000189513">
    <property type="component" value="Unassembled WGS sequence"/>
</dbReference>
<evidence type="ECO:0000256" key="3">
    <source>
        <dbReference type="ARBA" id="ARBA00022741"/>
    </source>
</evidence>
<dbReference type="OMA" id="VEMIRIV"/>
<accession>A0A1V2KZL6</accession>
<evidence type="ECO:0000256" key="8">
    <source>
        <dbReference type="SAM" id="MobiDB-lite"/>
    </source>
</evidence>
<dbReference type="GO" id="GO:0008094">
    <property type="term" value="F:ATP-dependent activity, acting on DNA"/>
    <property type="evidence" value="ECO:0007669"/>
    <property type="project" value="TreeGrafter"/>
</dbReference>
<dbReference type="PANTHER" id="PTHR45626">
    <property type="entry name" value="TRANSCRIPTION TERMINATION FACTOR 2-RELATED"/>
    <property type="match status" value="1"/>
</dbReference>
<dbReference type="GO" id="GO:0005737">
    <property type="term" value="C:cytoplasm"/>
    <property type="evidence" value="ECO:0007669"/>
    <property type="project" value="TreeGrafter"/>
</dbReference>
<keyword evidence="6" id="KW-0862">Zinc</keyword>
<feature type="region of interest" description="Disordered" evidence="8">
    <location>
        <begin position="1"/>
        <end position="27"/>
    </location>
</feature>
<dbReference type="InterPro" id="IPR001650">
    <property type="entry name" value="Helicase_C-like"/>
</dbReference>
<dbReference type="Gene3D" id="3.30.40.10">
    <property type="entry name" value="Zinc/RING finger domain, C3HC4 (zinc finger)"/>
    <property type="match status" value="1"/>
</dbReference>
<proteinExistence type="inferred from homology"/>
<evidence type="ECO:0000256" key="6">
    <source>
        <dbReference type="ARBA" id="ARBA00022833"/>
    </source>
</evidence>
<dbReference type="STRING" id="36022.A0A1V2KZL6"/>
<dbReference type="InterPro" id="IPR050628">
    <property type="entry name" value="SNF2_RAD54_helicase_TF"/>
</dbReference>
<reference evidence="12" key="1">
    <citation type="journal article" date="2017" name="Genome Announc.">
        <title>Genome sequences of Cyberlindnera fabianii 65, Pichia kudriavzevii 129, and Saccharomyces cerevisiae 131 isolated from fermented masau fruits in Zimbabwe.</title>
        <authorList>
            <person name="van Rijswijck I.M.H."/>
            <person name="Derks M.F.L."/>
            <person name="Abee T."/>
            <person name="de Ridder D."/>
            <person name="Smid E.J."/>
        </authorList>
    </citation>
    <scope>NUCLEOTIDE SEQUENCE [LARGE SCALE GENOMIC DNA]</scope>
    <source>
        <strain evidence="12">65</strain>
    </source>
</reference>
<dbReference type="InterPro" id="IPR014001">
    <property type="entry name" value="Helicase_ATP-bd"/>
</dbReference>
<feature type="compositionally biased region" description="Polar residues" evidence="8">
    <location>
        <begin position="117"/>
        <end position="126"/>
    </location>
</feature>
<dbReference type="GO" id="GO:0005634">
    <property type="term" value="C:nucleus"/>
    <property type="evidence" value="ECO:0007669"/>
    <property type="project" value="TreeGrafter"/>
</dbReference>
<dbReference type="PROSITE" id="PS00518">
    <property type="entry name" value="ZF_RING_1"/>
    <property type="match status" value="1"/>
</dbReference>
<keyword evidence="2" id="KW-0479">Metal-binding</keyword>
<evidence type="ECO:0000313" key="12">
    <source>
        <dbReference type="Proteomes" id="UP000189513"/>
    </source>
</evidence>
<evidence type="ECO:0000256" key="2">
    <source>
        <dbReference type="ARBA" id="ARBA00022723"/>
    </source>
</evidence>
<comment type="caution">
    <text evidence="11">The sequence shown here is derived from an EMBL/GenBank/DDBJ whole genome shotgun (WGS) entry which is preliminary data.</text>
</comment>
<evidence type="ECO:0000259" key="10">
    <source>
        <dbReference type="PROSITE" id="PS51194"/>
    </source>
</evidence>
<keyword evidence="11" id="KW-0347">Helicase</keyword>
<feature type="region of interest" description="Disordered" evidence="8">
    <location>
        <begin position="114"/>
        <end position="140"/>
    </location>
</feature>
<dbReference type="CDD" id="cd18793">
    <property type="entry name" value="SF2_C_SNF"/>
    <property type="match status" value="1"/>
</dbReference>